<proteinExistence type="predicted"/>
<dbReference type="EMBL" id="PSZM01000045">
    <property type="protein sequence ID" value="PQL90747.1"/>
    <property type="molecule type" value="Genomic_DNA"/>
</dbReference>
<reference evidence="2 3" key="1">
    <citation type="submission" date="2018-02" db="EMBL/GenBank/DDBJ databases">
        <title>Genome sequences of Apibacter spp., gut symbionts of Asian honey bees.</title>
        <authorList>
            <person name="Kwong W.K."/>
            <person name="Steele M.I."/>
            <person name="Moran N.A."/>
        </authorList>
    </citation>
    <scope>NUCLEOTIDE SEQUENCE [LARGE SCALE GENOMIC DNA]</scope>
    <source>
        <strain evidence="3">wkB301</strain>
    </source>
</reference>
<dbReference type="SUPFAM" id="SSF56024">
    <property type="entry name" value="Phospholipase D/nuclease"/>
    <property type="match status" value="1"/>
</dbReference>
<dbReference type="AlphaFoldDB" id="A0A2S8A846"/>
<keyword evidence="3" id="KW-1185">Reference proteome</keyword>
<accession>A0A2S8A846</accession>
<comment type="caution">
    <text evidence="2">The sequence shown here is derived from an EMBL/GenBank/DDBJ whole genome shotgun (WGS) entry which is preliminary data.</text>
</comment>
<dbReference type="Proteomes" id="UP000238042">
    <property type="component" value="Unassembled WGS sequence"/>
</dbReference>
<dbReference type="OrthoDB" id="7056491at2"/>
<protein>
    <recommendedName>
        <fullName evidence="1">Phospholipase D-like domain-containing protein</fullName>
    </recommendedName>
</protein>
<dbReference type="InterPro" id="IPR025202">
    <property type="entry name" value="PLD-like_dom"/>
</dbReference>
<evidence type="ECO:0000259" key="1">
    <source>
        <dbReference type="Pfam" id="PF13091"/>
    </source>
</evidence>
<sequence>MSLIILLLNLLQNYFVMNFKIIGLGSNLDLENSLGNELIQIFESHEYNKVHIITAFSSLSAVNGIISLSKENKISDLTIITGIDQKGTSKEALEELLNSTAKSYIFYNPSNIIFHPKIYFFEGIDKIKVIIGSSNLTSQGLFQNMETSICVEVNKNEDLSLIKDLTQNFSSLFDLSDKNLKEISKELIEELSKLDIIPNEIDRKRSYSKSSIREKNNREKIISLFPKRKSAKINQKFKKSKFIESISDIEEDIAEVDFLDNNKEEILVWKSSALKERDLNIPTGKNTNPTGSILLKKGETENIDQRHYFRDEVFNNLDWTKDKTHNHIERALATFKIIIEDNEVGLFTLKLSHNTDIESVTYKQKNSMTNISWGKAKEFIAKPELLGKKIELFKKEDLFILKIN</sequence>
<organism evidence="2 3">
    <name type="scientific">Apibacter adventoris</name>
    <dbReference type="NCBI Taxonomy" id="1679466"/>
    <lineage>
        <taxon>Bacteria</taxon>
        <taxon>Pseudomonadati</taxon>
        <taxon>Bacteroidota</taxon>
        <taxon>Flavobacteriia</taxon>
        <taxon>Flavobacteriales</taxon>
        <taxon>Weeksellaceae</taxon>
        <taxon>Apibacter</taxon>
    </lineage>
</organism>
<dbReference type="Pfam" id="PF13091">
    <property type="entry name" value="PLDc_2"/>
    <property type="match status" value="1"/>
</dbReference>
<name>A0A2S8A846_9FLAO</name>
<dbReference type="Gene3D" id="3.30.870.10">
    <property type="entry name" value="Endonuclease Chain A"/>
    <property type="match status" value="1"/>
</dbReference>
<evidence type="ECO:0000313" key="2">
    <source>
        <dbReference type="EMBL" id="PQL90747.1"/>
    </source>
</evidence>
<feature type="domain" description="Phospholipase D-like" evidence="1">
    <location>
        <begin position="57"/>
        <end position="171"/>
    </location>
</feature>
<dbReference type="CDD" id="cd09117">
    <property type="entry name" value="PLDc_Bfil_DEXD_like"/>
    <property type="match status" value="1"/>
</dbReference>
<gene>
    <name evidence="2" type="ORF">C4S77_09830</name>
</gene>
<evidence type="ECO:0000313" key="3">
    <source>
        <dbReference type="Proteomes" id="UP000238042"/>
    </source>
</evidence>